<organism evidence="4 5">
    <name type="scientific">Barnesiella intestinihominis YIT 11860</name>
    <dbReference type="NCBI Taxonomy" id="742726"/>
    <lineage>
        <taxon>Bacteria</taxon>
        <taxon>Pseudomonadati</taxon>
        <taxon>Bacteroidota</taxon>
        <taxon>Bacteroidia</taxon>
        <taxon>Bacteroidales</taxon>
        <taxon>Barnesiellaceae</taxon>
        <taxon>Barnesiella</taxon>
    </lineage>
</organism>
<dbReference type="GeneID" id="77850021"/>
<dbReference type="Gene3D" id="3.60.10.10">
    <property type="entry name" value="Endonuclease/exonuclease/phosphatase"/>
    <property type="match status" value="1"/>
</dbReference>
<dbReference type="GO" id="GO:0003824">
    <property type="term" value="F:catalytic activity"/>
    <property type="evidence" value="ECO:0007669"/>
    <property type="project" value="InterPro"/>
</dbReference>
<dbReference type="STRING" id="742726.HMPREF9448_02856"/>
<feature type="domain" description="Secretion system C-terminal sorting" evidence="3">
    <location>
        <begin position="293"/>
        <end position="361"/>
    </location>
</feature>
<dbReference type="GO" id="GO:0006506">
    <property type="term" value="P:GPI anchor biosynthetic process"/>
    <property type="evidence" value="ECO:0007669"/>
    <property type="project" value="TreeGrafter"/>
</dbReference>
<evidence type="ECO:0000313" key="4">
    <source>
        <dbReference type="EMBL" id="EJZ62173.1"/>
    </source>
</evidence>
<dbReference type="PANTHER" id="PTHR14859:SF15">
    <property type="entry name" value="ENDONUCLEASE_EXONUCLEASE_PHOSPHATASE DOMAIN-CONTAINING PROTEIN"/>
    <property type="match status" value="1"/>
</dbReference>
<dbReference type="GO" id="GO:0016020">
    <property type="term" value="C:membrane"/>
    <property type="evidence" value="ECO:0007669"/>
    <property type="project" value="GOC"/>
</dbReference>
<dbReference type="InterPro" id="IPR036691">
    <property type="entry name" value="Endo/exonu/phosph_ase_sf"/>
</dbReference>
<evidence type="ECO:0000259" key="3">
    <source>
        <dbReference type="Pfam" id="PF18962"/>
    </source>
</evidence>
<feature type="domain" description="Endonuclease/exonuclease/phosphatase" evidence="2">
    <location>
        <begin position="33"/>
        <end position="267"/>
    </location>
</feature>
<reference evidence="4 5" key="1">
    <citation type="submission" date="2012-08" db="EMBL/GenBank/DDBJ databases">
        <title>The Genome Sequence of Barnesiella intestinihominis YIT 11860.</title>
        <authorList>
            <consortium name="The Broad Institute Genome Sequencing Platform"/>
            <person name="Earl A."/>
            <person name="Ward D."/>
            <person name="Feldgarden M."/>
            <person name="Gevers D."/>
            <person name="Morotomi M."/>
            <person name="Walker B."/>
            <person name="Young S.K."/>
            <person name="Zeng Q."/>
            <person name="Gargeya S."/>
            <person name="Fitzgerald M."/>
            <person name="Haas B."/>
            <person name="Abouelleil A."/>
            <person name="Alvarado L."/>
            <person name="Arachchi H.M."/>
            <person name="Berlin A.M."/>
            <person name="Chapman S.B."/>
            <person name="Goldberg J."/>
            <person name="Griggs A."/>
            <person name="Gujja S."/>
            <person name="Hansen M."/>
            <person name="Howarth C."/>
            <person name="Imamovic A."/>
            <person name="Larimer J."/>
            <person name="McCowen C."/>
            <person name="Montmayeur A."/>
            <person name="Murphy C."/>
            <person name="Neiman D."/>
            <person name="Pearson M."/>
            <person name="Priest M."/>
            <person name="Roberts A."/>
            <person name="Saif S."/>
            <person name="Shea T."/>
            <person name="Sisk P."/>
            <person name="Sykes S."/>
            <person name="Wortman J."/>
            <person name="Nusbaum C."/>
            <person name="Birren B."/>
        </authorList>
    </citation>
    <scope>NUCLEOTIDE SEQUENCE [LARGE SCALE GENOMIC DNA]</scope>
    <source>
        <strain evidence="4 5">YIT 11860</strain>
    </source>
</reference>
<dbReference type="eggNOG" id="COG3568">
    <property type="taxonomic scope" value="Bacteria"/>
</dbReference>
<dbReference type="NCBIfam" id="TIGR04183">
    <property type="entry name" value="Por_Secre_tail"/>
    <property type="match status" value="1"/>
</dbReference>
<comment type="caution">
    <text evidence="4">The sequence shown here is derived from an EMBL/GenBank/DDBJ whole genome shotgun (WGS) entry which is preliminary data.</text>
</comment>
<dbReference type="RefSeq" id="WP_008863227.1">
    <property type="nucleotide sequence ID" value="NZ_JH815206.1"/>
</dbReference>
<feature type="chain" id="PRO_5003840252" evidence="1">
    <location>
        <begin position="21"/>
        <end position="363"/>
    </location>
</feature>
<keyword evidence="5" id="KW-1185">Reference proteome</keyword>
<sequence length="363" mass="40096">MKKITLLLAFFICLNISLNAQTYPKKENVIRLLTYNTHYCKGGSDPGSIDDYNTQRLASVIEALDPDVVALQELDSAMSDRRRRDLLKQISKFTGLDYQHIFGGLAPINGGKVGPGLLFKKDLEVVKKKIIPLAGDEARSAVRVDFEKFTFMGTHLDLNDAKRTQSASTLVNETDFIRKPCFLAGDLNDSHRWSNGGIAFPVLADKFSIVSDTEGNTIPGRTDNGALIDYILFKDYKDSGIKIVETHIVRTLKVNGSVIDLGSISDHYPVYVDIEIPGLSGIENATRSNSIRIYPTQVQNTLNIQSESPVRKINIYSMTGQKQLEANNPGTASVDISSLSNGIYIVEIFADNGTTFKGKIIKR</sequence>
<evidence type="ECO:0000256" key="1">
    <source>
        <dbReference type="SAM" id="SignalP"/>
    </source>
</evidence>
<dbReference type="InterPro" id="IPR005135">
    <property type="entry name" value="Endo/exonuclease/phosphatase"/>
</dbReference>
<dbReference type="EMBL" id="ADLE01000018">
    <property type="protein sequence ID" value="EJZ62173.1"/>
    <property type="molecule type" value="Genomic_DNA"/>
</dbReference>
<dbReference type="OrthoDB" id="5447300at2"/>
<dbReference type="PANTHER" id="PTHR14859">
    <property type="entry name" value="CALCOFLUOR WHITE HYPERSENSITIVE PROTEIN PRECURSOR"/>
    <property type="match status" value="1"/>
</dbReference>
<dbReference type="Proteomes" id="UP000006044">
    <property type="component" value="Unassembled WGS sequence"/>
</dbReference>
<proteinExistence type="predicted"/>
<dbReference type="InterPro" id="IPR051916">
    <property type="entry name" value="GPI-anchor_lipid_remodeler"/>
</dbReference>
<accession>K0WS13</accession>
<keyword evidence="1" id="KW-0732">Signal</keyword>
<dbReference type="Pfam" id="PF03372">
    <property type="entry name" value="Exo_endo_phos"/>
    <property type="match status" value="1"/>
</dbReference>
<evidence type="ECO:0000313" key="5">
    <source>
        <dbReference type="Proteomes" id="UP000006044"/>
    </source>
</evidence>
<dbReference type="AlphaFoldDB" id="K0WS13"/>
<protein>
    <submittedName>
        <fullName evidence="4">Por secretion system C-terminal sorting domain-containing protein</fullName>
    </submittedName>
</protein>
<dbReference type="SUPFAM" id="SSF56219">
    <property type="entry name" value="DNase I-like"/>
    <property type="match status" value="1"/>
</dbReference>
<gene>
    <name evidence="4" type="ORF">HMPREF9448_02856</name>
</gene>
<name>K0WS13_9BACT</name>
<evidence type="ECO:0000259" key="2">
    <source>
        <dbReference type="Pfam" id="PF03372"/>
    </source>
</evidence>
<feature type="signal peptide" evidence="1">
    <location>
        <begin position="1"/>
        <end position="20"/>
    </location>
</feature>
<dbReference type="Pfam" id="PF18962">
    <property type="entry name" value="Por_Secre_tail"/>
    <property type="match status" value="1"/>
</dbReference>
<dbReference type="HOGENOM" id="CLU_060500_4_0_10"/>
<dbReference type="InterPro" id="IPR026444">
    <property type="entry name" value="Secre_tail"/>
</dbReference>